<evidence type="ECO:0000256" key="4">
    <source>
        <dbReference type="ARBA" id="ARBA00023125"/>
    </source>
</evidence>
<keyword evidence="4" id="KW-0238">DNA-binding</keyword>
<dbReference type="GO" id="GO:0016740">
    <property type="term" value="F:transferase activity"/>
    <property type="evidence" value="ECO:0007669"/>
    <property type="project" value="UniProtKB-KW"/>
</dbReference>
<dbReference type="Proteomes" id="UP000649345">
    <property type="component" value="Unassembled WGS sequence"/>
</dbReference>
<dbReference type="Gene3D" id="1.10.1790.10">
    <property type="entry name" value="PRD domain"/>
    <property type="match status" value="1"/>
</dbReference>
<dbReference type="SUPFAM" id="SSF52540">
    <property type="entry name" value="P-loop containing nucleoside triphosphate hydrolases"/>
    <property type="match status" value="1"/>
</dbReference>
<organism evidence="8 9">
    <name type="scientific">Anaerosacchariphilus hominis</name>
    <dbReference type="NCBI Taxonomy" id="2763017"/>
    <lineage>
        <taxon>Bacteria</taxon>
        <taxon>Bacillati</taxon>
        <taxon>Bacillota</taxon>
        <taxon>Clostridia</taxon>
        <taxon>Lachnospirales</taxon>
        <taxon>Lachnospiraceae</taxon>
        <taxon>Anaerosacchariphilus</taxon>
    </lineage>
</organism>
<dbReference type="InterPro" id="IPR004701">
    <property type="entry name" value="PTS_EIIA_man-typ"/>
</dbReference>
<dbReference type="GO" id="GO:0003677">
    <property type="term" value="F:DNA binding"/>
    <property type="evidence" value="ECO:0007669"/>
    <property type="project" value="UniProtKB-KW"/>
</dbReference>
<dbReference type="Gene3D" id="3.40.50.510">
    <property type="entry name" value="Phosphotransferase system, mannose-type IIA component"/>
    <property type="match status" value="1"/>
</dbReference>
<dbReference type="SUPFAM" id="SSF46785">
    <property type="entry name" value="Winged helix' DNA-binding domain"/>
    <property type="match status" value="1"/>
</dbReference>
<evidence type="ECO:0000259" key="6">
    <source>
        <dbReference type="PROSITE" id="PS51096"/>
    </source>
</evidence>
<keyword evidence="2" id="KW-0547">Nucleotide-binding</keyword>
<dbReference type="InterPro" id="IPR036662">
    <property type="entry name" value="PTS_EIIA_man-typ_sf"/>
</dbReference>
<feature type="domain" description="PTS EIIA type-4" evidence="6">
    <location>
        <begin position="455"/>
        <end position="595"/>
    </location>
</feature>
<name>A0A923LCE5_9FIRM</name>
<dbReference type="Pfam" id="PF00158">
    <property type="entry name" value="Sigma54_activat"/>
    <property type="match status" value="1"/>
</dbReference>
<keyword evidence="9" id="KW-1185">Reference proteome</keyword>
<dbReference type="PROSITE" id="PS50045">
    <property type="entry name" value="SIGMA54_INTERACT_4"/>
    <property type="match status" value="1"/>
</dbReference>
<feature type="domain" description="PRD" evidence="7">
    <location>
        <begin position="602"/>
        <end position="701"/>
    </location>
</feature>
<dbReference type="SMART" id="SM00382">
    <property type="entry name" value="AAA"/>
    <property type="match status" value="1"/>
</dbReference>
<dbReference type="PROSITE" id="PS51372">
    <property type="entry name" value="PRD_2"/>
    <property type="match status" value="1"/>
</dbReference>
<evidence type="ECO:0000256" key="3">
    <source>
        <dbReference type="ARBA" id="ARBA00022840"/>
    </source>
</evidence>
<dbReference type="AlphaFoldDB" id="A0A923LCE5"/>
<dbReference type="PROSITE" id="PS51096">
    <property type="entry name" value="PTS_EIIA_TYPE_4"/>
    <property type="match status" value="1"/>
</dbReference>
<sequence length="701" mass="77159">MEQTAKSSRKTKVLTLVQEATQELLDSDSDRVSGIHAGLIAEKLQMDRANVARELNSLYRNGQLIKIQGKPTLYLCRSVLARKYPNVFFPSTLAKDGHLKDYIAAAPPVEAPTAPVRTPLPEESLETAVGATHTLKTAIQHAKAAALYPTHNLHILITGNLGVGKGHLVQKIYTYAVSQGNLGENAPLITVNCKEHSANSQLMLNQLFGHTRDAALKSEKAQRGLIERASGGILYLSEVDKLPSAAQDMLITLLEKNTYTRIGEASVTRYANTFIIATSTESPDSPGLAPLRQRFPVRIHVPDLRSWTPRELTELLIQAFRKEASSTGLSFRISRDVFSVFLKAPYPGNLGDLSSVVRTTCALAFQDMATLPHVKTMEIHLRHLPFDFLGSIQEEPKQDARIRALFQDLDLEYFIFTPTSFSSNRYIAAQLLALLHQENEPVRHPEASGSEESSCVPLLIICHGNGIAEAAAAYINDSLGQQIATGLSYPSSVPFRELQGKLLDTVRAIAAPTGVLLAADMEPLTTLHEYVMQETDIPADTVTGFTLSSLLTIAQLTCQERMTLQQLTREALLLMNSTAASPDATFLNRTARELLEPSMTFLNPYKAMDVLSSTLNGILDELDIIPSNEVTIKFIFHGSHMLERLISGDSLKYDGLKTFVNQHSHLIALLEQHMSYVGEIFGVSIPINELAYLAEIILPYL</sequence>
<evidence type="ECO:0000259" key="5">
    <source>
        <dbReference type="PROSITE" id="PS50045"/>
    </source>
</evidence>
<dbReference type="PANTHER" id="PTHR32071">
    <property type="entry name" value="TRANSCRIPTIONAL REGULATORY PROTEIN"/>
    <property type="match status" value="1"/>
</dbReference>
<keyword evidence="1" id="KW-0808">Transferase</keyword>
<dbReference type="GO" id="GO:0009401">
    <property type="term" value="P:phosphoenolpyruvate-dependent sugar phosphotransferase system"/>
    <property type="evidence" value="ECO:0007669"/>
    <property type="project" value="InterPro"/>
</dbReference>
<reference evidence="8" key="1">
    <citation type="submission" date="2020-08" db="EMBL/GenBank/DDBJ databases">
        <title>Genome public.</title>
        <authorList>
            <person name="Liu C."/>
            <person name="Sun Q."/>
        </authorList>
    </citation>
    <scope>NUCLEOTIDE SEQUENCE</scope>
    <source>
        <strain evidence="8">NSJ-68</strain>
    </source>
</reference>
<dbReference type="GO" id="GO:0006355">
    <property type="term" value="P:regulation of DNA-templated transcription"/>
    <property type="evidence" value="ECO:0007669"/>
    <property type="project" value="InterPro"/>
</dbReference>
<dbReference type="PANTHER" id="PTHR32071:SF38">
    <property type="entry name" value="PSP OPERON TRANSCRIPTIONAL ACTIVATOR"/>
    <property type="match status" value="1"/>
</dbReference>
<dbReference type="InterPro" id="IPR003593">
    <property type="entry name" value="AAA+_ATPase"/>
</dbReference>
<dbReference type="GO" id="GO:0016020">
    <property type="term" value="C:membrane"/>
    <property type="evidence" value="ECO:0007669"/>
    <property type="project" value="InterPro"/>
</dbReference>
<protein>
    <submittedName>
        <fullName evidence="8">Sigma 54-interacting transcriptional regulator</fullName>
    </submittedName>
</protein>
<gene>
    <name evidence="8" type="ORF">H8S44_07935</name>
</gene>
<dbReference type="CDD" id="cd00009">
    <property type="entry name" value="AAA"/>
    <property type="match status" value="1"/>
</dbReference>
<dbReference type="InterPro" id="IPR002078">
    <property type="entry name" value="Sigma_54_int"/>
</dbReference>
<dbReference type="GO" id="GO:0005524">
    <property type="term" value="F:ATP binding"/>
    <property type="evidence" value="ECO:0007669"/>
    <property type="project" value="UniProtKB-KW"/>
</dbReference>
<dbReference type="Pfam" id="PF00874">
    <property type="entry name" value="PRD"/>
    <property type="match status" value="1"/>
</dbReference>
<dbReference type="InterPro" id="IPR036390">
    <property type="entry name" value="WH_DNA-bd_sf"/>
</dbReference>
<dbReference type="EMBL" id="JACOOR010000004">
    <property type="protein sequence ID" value="MBC5659697.1"/>
    <property type="molecule type" value="Genomic_DNA"/>
</dbReference>
<dbReference type="Gene3D" id="3.40.50.300">
    <property type="entry name" value="P-loop containing nucleotide triphosphate hydrolases"/>
    <property type="match status" value="1"/>
</dbReference>
<evidence type="ECO:0000313" key="8">
    <source>
        <dbReference type="EMBL" id="MBC5659697.1"/>
    </source>
</evidence>
<evidence type="ECO:0000259" key="7">
    <source>
        <dbReference type="PROSITE" id="PS51372"/>
    </source>
</evidence>
<accession>A0A923LCE5</accession>
<feature type="domain" description="Sigma-54 factor interaction" evidence="5">
    <location>
        <begin position="128"/>
        <end position="362"/>
    </location>
</feature>
<dbReference type="RefSeq" id="WP_186872008.1">
    <property type="nucleotide sequence ID" value="NZ_JACOOR010000004.1"/>
</dbReference>
<dbReference type="SUPFAM" id="SSF63520">
    <property type="entry name" value="PTS-regulatory domain, PRD"/>
    <property type="match status" value="1"/>
</dbReference>
<keyword evidence="3" id="KW-0067">ATP-binding</keyword>
<proteinExistence type="predicted"/>
<dbReference type="InterPro" id="IPR011608">
    <property type="entry name" value="PRD"/>
</dbReference>
<dbReference type="SUPFAM" id="SSF53062">
    <property type="entry name" value="PTS system fructose IIA component-like"/>
    <property type="match status" value="1"/>
</dbReference>
<comment type="caution">
    <text evidence="8">The sequence shown here is derived from an EMBL/GenBank/DDBJ whole genome shotgun (WGS) entry which is preliminary data.</text>
</comment>
<dbReference type="InterPro" id="IPR036634">
    <property type="entry name" value="PRD_sf"/>
</dbReference>
<evidence type="ECO:0000256" key="2">
    <source>
        <dbReference type="ARBA" id="ARBA00022741"/>
    </source>
</evidence>
<evidence type="ECO:0000256" key="1">
    <source>
        <dbReference type="ARBA" id="ARBA00022679"/>
    </source>
</evidence>
<evidence type="ECO:0000313" key="9">
    <source>
        <dbReference type="Proteomes" id="UP000649345"/>
    </source>
</evidence>
<dbReference type="InterPro" id="IPR027417">
    <property type="entry name" value="P-loop_NTPase"/>
</dbReference>